<evidence type="ECO:0000313" key="2">
    <source>
        <dbReference type="EMBL" id="KAL2826727.1"/>
    </source>
</evidence>
<evidence type="ECO:0008006" key="4">
    <source>
        <dbReference type="Google" id="ProtNLM"/>
    </source>
</evidence>
<keyword evidence="1" id="KW-0732">Signal</keyword>
<protein>
    <recommendedName>
        <fullName evidence="4">Secreted protein</fullName>
    </recommendedName>
</protein>
<feature type="signal peptide" evidence="1">
    <location>
        <begin position="1"/>
        <end position="19"/>
    </location>
</feature>
<organism evidence="2 3">
    <name type="scientific">Aspergillus pseudoustus</name>
    <dbReference type="NCBI Taxonomy" id="1810923"/>
    <lineage>
        <taxon>Eukaryota</taxon>
        <taxon>Fungi</taxon>
        <taxon>Dikarya</taxon>
        <taxon>Ascomycota</taxon>
        <taxon>Pezizomycotina</taxon>
        <taxon>Eurotiomycetes</taxon>
        <taxon>Eurotiomycetidae</taxon>
        <taxon>Eurotiales</taxon>
        <taxon>Aspergillaceae</taxon>
        <taxon>Aspergillus</taxon>
        <taxon>Aspergillus subgen. Nidulantes</taxon>
    </lineage>
</organism>
<keyword evidence="3" id="KW-1185">Reference proteome</keyword>
<accession>A0ABR4IGL8</accession>
<reference evidence="2 3" key="1">
    <citation type="submission" date="2024-07" db="EMBL/GenBank/DDBJ databases">
        <title>Section-level genome sequencing and comparative genomics of Aspergillus sections Usti and Cavernicolus.</title>
        <authorList>
            <consortium name="Lawrence Berkeley National Laboratory"/>
            <person name="Nybo J.L."/>
            <person name="Vesth T.C."/>
            <person name="Theobald S."/>
            <person name="Frisvad J.C."/>
            <person name="Larsen T.O."/>
            <person name="Kjaerboelling I."/>
            <person name="Rothschild-Mancinelli K."/>
            <person name="Lyhne E.K."/>
            <person name="Kogle M.E."/>
            <person name="Barry K."/>
            <person name="Clum A."/>
            <person name="Na H."/>
            <person name="Ledsgaard L."/>
            <person name="Lin J."/>
            <person name="Lipzen A."/>
            <person name="Kuo A."/>
            <person name="Riley R."/>
            <person name="Mondo S."/>
            <person name="Labutti K."/>
            <person name="Haridas S."/>
            <person name="Pangalinan J."/>
            <person name="Salamov A.A."/>
            <person name="Simmons B.A."/>
            <person name="Magnuson J.K."/>
            <person name="Chen J."/>
            <person name="Drula E."/>
            <person name="Henrissat B."/>
            <person name="Wiebenga A."/>
            <person name="Lubbers R.J."/>
            <person name="Gomes A.C."/>
            <person name="Makela M.R."/>
            <person name="Stajich J."/>
            <person name="Grigoriev I.V."/>
            <person name="Mortensen U.H."/>
            <person name="De Vries R.P."/>
            <person name="Baker S.E."/>
            <person name="Andersen M.R."/>
        </authorList>
    </citation>
    <scope>NUCLEOTIDE SEQUENCE [LARGE SCALE GENOMIC DNA]</scope>
    <source>
        <strain evidence="2 3">CBS 123904</strain>
    </source>
</reference>
<evidence type="ECO:0000313" key="3">
    <source>
        <dbReference type="Proteomes" id="UP001610446"/>
    </source>
</evidence>
<dbReference type="EMBL" id="JBFXLU010000430">
    <property type="protein sequence ID" value="KAL2826727.1"/>
    <property type="molecule type" value="Genomic_DNA"/>
</dbReference>
<evidence type="ECO:0000256" key="1">
    <source>
        <dbReference type="SAM" id="SignalP"/>
    </source>
</evidence>
<name>A0ABR4IGL8_9EURO</name>
<comment type="caution">
    <text evidence="2">The sequence shown here is derived from an EMBL/GenBank/DDBJ whole genome shotgun (WGS) entry which is preliminary data.</text>
</comment>
<feature type="chain" id="PRO_5045399182" description="Secreted protein" evidence="1">
    <location>
        <begin position="20"/>
        <end position="140"/>
    </location>
</feature>
<proteinExistence type="predicted"/>
<gene>
    <name evidence="2" type="ORF">BJY01DRAFT_229590</name>
</gene>
<dbReference type="Proteomes" id="UP001610446">
    <property type="component" value="Unassembled WGS sequence"/>
</dbReference>
<sequence length="140" mass="15345">MPPSGLAFLALILAPSLQARFLALDVFRAPLSPLQPSHPSVHRNVPVLACNQWLSNYTDGVLHATTRRHVLETPFAIGVRTHYSLEKPVQHTTRIARIVRSWRQGSNINIHPSLIVCVTTPDPDPEVAQENSFSPASGAS</sequence>